<gene>
    <name evidence="4" type="ORF">LWF01_11025</name>
</gene>
<dbReference type="EC" id="3.6.1.9" evidence="3"/>
<proteinExistence type="inferred from homology"/>
<evidence type="ECO:0000256" key="1">
    <source>
        <dbReference type="ARBA" id="ARBA00001968"/>
    </source>
</evidence>
<evidence type="ECO:0000256" key="2">
    <source>
        <dbReference type="ARBA" id="ARBA00022801"/>
    </source>
</evidence>
<keyword evidence="3" id="KW-0963">Cytoplasm</keyword>
<protein>
    <recommendedName>
        <fullName evidence="3">Nucleoside triphosphate pyrophosphatase</fullName>
        <ecNumber evidence="3">3.6.1.9</ecNumber>
    </recommendedName>
    <alternativeName>
        <fullName evidence="3">Nucleotide pyrophosphatase</fullName>
        <shortName evidence="3">Nucleotide PPase</shortName>
    </alternativeName>
</protein>
<comment type="subcellular location">
    <subcellularLocation>
        <location evidence="3">Cytoplasm</location>
    </subcellularLocation>
</comment>
<sequence length="214" mass="22837">MPSLILASASPSRLSTLRSAGIDPTVIVSDIDEEAVVDRYQVTAGDQVSLLLARVKAEAVADAIDSSDYAADTYLLGCDSVLDIDGVSYGKPLTRERAREQWMVMRGRSATLFSGHWLINMSTGASVGASSATTIHLADIADDEVEAYLETDEPLHVAGALTIDGFGGAYVSGIEGDHHGVIGLSLPLLRQLFGRLGVRWHTLWNVRPDQGSGR</sequence>
<keyword evidence="2 3" id="KW-0378">Hydrolase</keyword>
<comment type="catalytic activity">
    <reaction evidence="3">
        <text>a ribonucleoside 5'-triphosphate + H2O = a ribonucleoside 5'-phosphate + diphosphate + H(+)</text>
        <dbReference type="Rhea" id="RHEA:23996"/>
        <dbReference type="ChEBI" id="CHEBI:15377"/>
        <dbReference type="ChEBI" id="CHEBI:15378"/>
        <dbReference type="ChEBI" id="CHEBI:33019"/>
        <dbReference type="ChEBI" id="CHEBI:58043"/>
        <dbReference type="ChEBI" id="CHEBI:61557"/>
        <dbReference type="EC" id="3.6.1.9"/>
    </reaction>
</comment>
<dbReference type="EMBL" id="CP090958">
    <property type="protein sequence ID" value="WGW10665.1"/>
    <property type="molecule type" value="Genomic_DNA"/>
</dbReference>
<comment type="cofactor">
    <cofactor evidence="1 3">
        <name>a divalent metal cation</name>
        <dbReference type="ChEBI" id="CHEBI:60240"/>
    </cofactor>
</comment>
<comment type="caution">
    <text evidence="3">Lacks conserved residue(s) required for the propagation of feature annotation.</text>
</comment>
<dbReference type="PANTHER" id="PTHR43213">
    <property type="entry name" value="BIFUNCTIONAL DTTP/UTP PYROPHOSPHATASE/METHYLTRANSFERASE PROTEIN-RELATED"/>
    <property type="match status" value="1"/>
</dbReference>
<dbReference type="PIRSF" id="PIRSF006305">
    <property type="entry name" value="Maf"/>
    <property type="match status" value="1"/>
</dbReference>
<evidence type="ECO:0000313" key="5">
    <source>
        <dbReference type="Proteomes" id="UP001209083"/>
    </source>
</evidence>
<dbReference type="InterPro" id="IPR029001">
    <property type="entry name" value="ITPase-like_fam"/>
</dbReference>
<comment type="similarity">
    <text evidence="3">Belongs to the Maf family.</text>
</comment>
<organism evidence="4 5">
    <name type="scientific">Saxibacter everestensis</name>
    <dbReference type="NCBI Taxonomy" id="2909229"/>
    <lineage>
        <taxon>Bacteria</taxon>
        <taxon>Bacillati</taxon>
        <taxon>Actinomycetota</taxon>
        <taxon>Actinomycetes</taxon>
        <taxon>Micrococcales</taxon>
        <taxon>Brevibacteriaceae</taxon>
        <taxon>Saxibacter</taxon>
    </lineage>
</organism>
<accession>A0ABY8QNZ4</accession>
<keyword evidence="3" id="KW-0546">Nucleotide metabolism</keyword>
<dbReference type="Pfam" id="PF02545">
    <property type="entry name" value="Maf"/>
    <property type="match status" value="1"/>
</dbReference>
<reference evidence="4 5" key="1">
    <citation type="submission" date="2023-05" db="EMBL/GenBank/DDBJ databases">
        <title>Lithophilousrod everest ZFBP1038 complete genpme.</title>
        <authorList>
            <person name="Tian M."/>
        </authorList>
    </citation>
    <scope>NUCLEOTIDE SEQUENCE [LARGE SCALE GENOMIC DNA]</scope>
    <source>
        <strain evidence="4 5">ZFBP1038</strain>
    </source>
</reference>
<evidence type="ECO:0000313" key="4">
    <source>
        <dbReference type="EMBL" id="WGW10665.1"/>
    </source>
</evidence>
<comment type="catalytic activity">
    <reaction evidence="3">
        <text>a 2'-deoxyribonucleoside 5'-triphosphate + H2O = a 2'-deoxyribonucleoside 5'-phosphate + diphosphate + H(+)</text>
        <dbReference type="Rhea" id="RHEA:44644"/>
        <dbReference type="ChEBI" id="CHEBI:15377"/>
        <dbReference type="ChEBI" id="CHEBI:15378"/>
        <dbReference type="ChEBI" id="CHEBI:33019"/>
        <dbReference type="ChEBI" id="CHEBI:61560"/>
        <dbReference type="ChEBI" id="CHEBI:65317"/>
        <dbReference type="EC" id="3.6.1.9"/>
    </reaction>
</comment>
<dbReference type="HAMAP" id="MF_00528">
    <property type="entry name" value="Maf"/>
    <property type="match status" value="1"/>
</dbReference>
<dbReference type="NCBIfam" id="TIGR00172">
    <property type="entry name" value="maf"/>
    <property type="match status" value="1"/>
</dbReference>
<dbReference type="PANTHER" id="PTHR43213:SF5">
    <property type="entry name" value="BIFUNCTIONAL DTTP_UTP PYROPHOSPHATASE_METHYLTRANSFERASE PROTEIN-RELATED"/>
    <property type="match status" value="1"/>
</dbReference>
<evidence type="ECO:0000256" key="3">
    <source>
        <dbReference type="HAMAP-Rule" id="MF_00528"/>
    </source>
</evidence>
<dbReference type="CDD" id="cd00555">
    <property type="entry name" value="Maf"/>
    <property type="match status" value="1"/>
</dbReference>
<feature type="active site" description="Proton acceptor" evidence="3">
    <location>
        <position position="79"/>
    </location>
</feature>
<dbReference type="InterPro" id="IPR003697">
    <property type="entry name" value="Maf-like"/>
</dbReference>
<dbReference type="Gene3D" id="3.90.950.10">
    <property type="match status" value="1"/>
</dbReference>
<dbReference type="RefSeq" id="WP_349637445.1">
    <property type="nucleotide sequence ID" value="NZ_CP090958.1"/>
</dbReference>
<name>A0ABY8QNZ4_9MICO</name>
<dbReference type="SUPFAM" id="SSF52972">
    <property type="entry name" value="ITPase-like"/>
    <property type="match status" value="1"/>
</dbReference>
<keyword evidence="5" id="KW-1185">Reference proteome</keyword>
<comment type="function">
    <text evidence="3">Nucleoside triphosphate pyrophosphatase. May have a dual role in cell division arrest and in preventing the incorporation of modified nucleotides into cellular nucleic acids.</text>
</comment>
<dbReference type="Proteomes" id="UP001209083">
    <property type="component" value="Chromosome"/>
</dbReference>